<keyword evidence="4" id="KW-0472">Membrane</keyword>
<feature type="domain" description="HAMP" evidence="6">
    <location>
        <begin position="372"/>
        <end position="424"/>
    </location>
</feature>
<dbReference type="Gene3D" id="3.30.450.20">
    <property type="entry name" value="PAS domain"/>
    <property type="match status" value="2"/>
</dbReference>
<dbReference type="SUPFAM" id="SSF58104">
    <property type="entry name" value="Methyl-accepting chemotaxis protein (MCP) signaling domain"/>
    <property type="match status" value="1"/>
</dbReference>
<dbReference type="Pfam" id="PF00015">
    <property type="entry name" value="MCPsignal"/>
    <property type="match status" value="1"/>
</dbReference>
<evidence type="ECO:0000313" key="8">
    <source>
        <dbReference type="Proteomes" id="UP000650524"/>
    </source>
</evidence>
<sequence>MKKWRIAPGSIKGKLIFYFGTAVSLVVLLIVVVFSHSMYISLIEDNDQLIRTHTQDIANRIELGNLEAVTIAKTMALAQKSGLFGKREASTKYALNVLTENPGFTGSYFGYEPNADQDDAAYLEKAGNGAKGLSKSGRFLPYWFVDGNEKGKFKLNPLVDMETSLYYQGSKEKFLSDNKEKHMITEPYFYEGKMIVEQSFPIVVNGKFVGIAGVDRALTEIHAYLQSLKPYKSASFVLLSRKGRIISSTMDLVSKKTFNQFQQTAEGDGKDAETGIDRHMMTQNIEETDYKNLLHLFYKHSGPPLLIRQTDPLDGKTYIFSGAKIETGDWTIVMRVSEGEITAPIRNTLVKVLLISFIGLFITFMILIWIAKRISGPISEAVDIAKEVADGDFTAEVKIRSSDETGHLLSALDTMTDNLNSLVGQVQLSSIQVTSSSTELAATAREQETTMSNQLESTDRVVKSVENISHVATDLVETMQRVASMSQETAVFASSGQKDLSKMEEAMRSMETASKSISGRLASINEKAGNISHVVDTITKVADQTNLLSLNAAIEAEKAGEYGRGFQVVAREIRRLADQTAVATLDIEQMVQEMESAVASGVMEMDKFIDEVRRSAEDVGNISTQLTRIIAQVQAQSPSFEELNVATGHQSESARKINTAMVNLSEGLQESIESLRETYAAIGQLNEATKTLQEEISRFTFRQ</sequence>
<dbReference type="SMART" id="SM00283">
    <property type="entry name" value="MA"/>
    <property type="match status" value="1"/>
</dbReference>
<proteinExistence type="inferred from homology"/>
<dbReference type="GO" id="GO:0007165">
    <property type="term" value="P:signal transduction"/>
    <property type="evidence" value="ECO:0007669"/>
    <property type="project" value="UniProtKB-KW"/>
</dbReference>
<dbReference type="PANTHER" id="PTHR32089:SF120">
    <property type="entry name" value="METHYL-ACCEPTING CHEMOTAXIS PROTEIN TLPQ"/>
    <property type="match status" value="1"/>
</dbReference>
<feature type="domain" description="Methyl-accepting transducer" evidence="5">
    <location>
        <begin position="429"/>
        <end position="665"/>
    </location>
</feature>
<dbReference type="PROSITE" id="PS50885">
    <property type="entry name" value="HAMP"/>
    <property type="match status" value="1"/>
</dbReference>
<dbReference type="PANTHER" id="PTHR32089">
    <property type="entry name" value="METHYL-ACCEPTING CHEMOTAXIS PROTEIN MCPB"/>
    <property type="match status" value="1"/>
</dbReference>
<dbReference type="Gene3D" id="1.10.287.950">
    <property type="entry name" value="Methyl-accepting chemotaxis protein"/>
    <property type="match status" value="1"/>
</dbReference>
<dbReference type="SMART" id="SM00304">
    <property type="entry name" value="HAMP"/>
    <property type="match status" value="1"/>
</dbReference>
<dbReference type="PROSITE" id="PS50111">
    <property type="entry name" value="CHEMOTAXIS_TRANSDUC_2"/>
    <property type="match status" value="1"/>
</dbReference>
<evidence type="ECO:0000256" key="1">
    <source>
        <dbReference type="ARBA" id="ARBA00023224"/>
    </source>
</evidence>
<evidence type="ECO:0000313" key="7">
    <source>
        <dbReference type="EMBL" id="MBC8178419.1"/>
    </source>
</evidence>
<evidence type="ECO:0000256" key="2">
    <source>
        <dbReference type="ARBA" id="ARBA00029447"/>
    </source>
</evidence>
<organism evidence="7 8">
    <name type="scientific">Candidatus Desulfacyla euxinica</name>
    <dbReference type="NCBI Taxonomy" id="2841693"/>
    <lineage>
        <taxon>Bacteria</taxon>
        <taxon>Deltaproteobacteria</taxon>
        <taxon>Candidatus Desulfacyla</taxon>
    </lineage>
</organism>
<accession>A0A8J6T8H0</accession>
<evidence type="ECO:0000259" key="5">
    <source>
        <dbReference type="PROSITE" id="PS50111"/>
    </source>
</evidence>
<dbReference type="Gene3D" id="6.10.340.10">
    <property type="match status" value="1"/>
</dbReference>
<feature type="transmembrane region" description="Helical" evidence="4">
    <location>
        <begin position="352"/>
        <end position="371"/>
    </location>
</feature>
<feature type="transmembrane region" description="Helical" evidence="4">
    <location>
        <begin position="15"/>
        <end position="39"/>
    </location>
</feature>
<evidence type="ECO:0000256" key="4">
    <source>
        <dbReference type="SAM" id="Phobius"/>
    </source>
</evidence>
<keyword evidence="1 3" id="KW-0807">Transducer</keyword>
<evidence type="ECO:0000259" key="6">
    <source>
        <dbReference type="PROSITE" id="PS50885"/>
    </source>
</evidence>
<dbReference type="AlphaFoldDB" id="A0A8J6T8H0"/>
<dbReference type="CDD" id="cd06225">
    <property type="entry name" value="HAMP"/>
    <property type="match status" value="1"/>
</dbReference>
<comment type="similarity">
    <text evidence="2">Belongs to the methyl-accepting chemotaxis (MCP) protein family.</text>
</comment>
<name>A0A8J6T8H0_9DELT</name>
<evidence type="ECO:0000256" key="3">
    <source>
        <dbReference type="PROSITE-ProRule" id="PRU00284"/>
    </source>
</evidence>
<dbReference type="CDD" id="cd12913">
    <property type="entry name" value="PDC1_MCP_like"/>
    <property type="match status" value="1"/>
</dbReference>
<keyword evidence="4" id="KW-1133">Transmembrane helix</keyword>
<dbReference type="InterPro" id="IPR004089">
    <property type="entry name" value="MCPsignal_dom"/>
</dbReference>
<dbReference type="Pfam" id="PF22673">
    <property type="entry name" value="MCP-like_PDC_1"/>
    <property type="match status" value="1"/>
</dbReference>
<keyword evidence="4" id="KW-0812">Transmembrane</keyword>
<comment type="caution">
    <text evidence="7">The sequence shown here is derived from an EMBL/GenBank/DDBJ whole genome shotgun (WGS) entry which is preliminary data.</text>
</comment>
<gene>
    <name evidence="7" type="ORF">H8E19_13520</name>
</gene>
<dbReference type="Proteomes" id="UP000650524">
    <property type="component" value="Unassembled WGS sequence"/>
</dbReference>
<protein>
    <submittedName>
        <fullName evidence="7">Methyl-accepting chemotaxis protein</fullName>
    </submittedName>
</protein>
<dbReference type="InterPro" id="IPR003660">
    <property type="entry name" value="HAMP_dom"/>
</dbReference>
<dbReference type="EMBL" id="JACNJD010000279">
    <property type="protein sequence ID" value="MBC8178419.1"/>
    <property type="molecule type" value="Genomic_DNA"/>
</dbReference>
<dbReference type="Pfam" id="PF00672">
    <property type="entry name" value="HAMP"/>
    <property type="match status" value="1"/>
</dbReference>
<reference evidence="7 8" key="1">
    <citation type="submission" date="2020-08" db="EMBL/GenBank/DDBJ databases">
        <title>Bridging the membrane lipid divide: bacteria of the FCB group superphylum have the potential to synthesize archaeal ether lipids.</title>
        <authorList>
            <person name="Villanueva L."/>
            <person name="Von Meijenfeldt F.A.B."/>
            <person name="Westbye A.B."/>
            <person name="Yadav S."/>
            <person name="Hopmans E.C."/>
            <person name="Dutilh B.E."/>
            <person name="Sinninghe Damste J.S."/>
        </authorList>
    </citation>
    <scope>NUCLEOTIDE SEQUENCE [LARGE SCALE GENOMIC DNA]</scope>
    <source>
        <strain evidence="7">NIOZ-UU27</strain>
    </source>
</reference>
<dbReference type="GO" id="GO:0016020">
    <property type="term" value="C:membrane"/>
    <property type="evidence" value="ECO:0007669"/>
    <property type="project" value="InterPro"/>
</dbReference>